<dbReference type="CDD" id="cd04496">
    <property type="entry name" value="SSB_OBF"/>
    <property type="match status" value="1"/>
</dbReference>
<evidence type="ECO:0000256" key="1">
    <source>
        <dbReference type="ARBA" id="ARBA00023125"/>
    </source>
</evidence>
<keyword evidence="1 2" id="KW-0238">DNA-binding</keyword>
<comment type="caution">
    <text evidence="4">The sequence shown here is derived from an EMBL/GenBank/DDBJ whole genome shotgun (WGS) entry which is preliminary data.</text>
</comment>
<name>A0A8J7ARG6_9CYAN</name>
<evidence type="ECO:0000256" key="2">
    <source>
        <dbReference type="PROSITE-ProRule" id="PRU00252"/>
    </source>
</evidence>
<dbReference type="InterPro" id="IPR000424">
    <property type="entry name" value="Primosome_PriB/ssb"/>
</dbReference>
<dbReference type="AlphaFoldDB" id="A0A8J7ARG6"/>
<dbReference type="EMBL" id="JADEWZ010000002">
    <property type="protein sequence ID" value="MBE9114701.1"/>
    <property type="molecule type" value="Genomic_DNA"/>
</dbReference>
<dbReference type="Pfam" id="PF00436">
    <property type="entry name" value="SSB"/>
    <property type="match status" value="1"/>
</dbReference>
<dbReference type="RefSeq" id="WP_194027785.1">
    <property type="nucleotide sequence ID" value="NZ_JADEWZ010000002.1"/>
</dbReference>
<evidence type="ECO:0000313" key="4">
    <source>
        <dbReference type="EMBL" id="MBE9114701.1"/>
    </source>
</evidence>
<proteinExistence type="predicted"/>
<organism evidence="4 5">
    <name type="scientific">Lusitaniella coriacea LEGE 07157</name>
    <dbReference type="NCBI Taxonomy" id="945747"/>
    <lineage>
        <taxon>Bacteria</taxon>
        <taxon>Bacillati</taxon>
        <taxon>Cyanobacteriota</taxon>
        <taxon>Cyanophyceae</taxon>
        <taxon>Spirulinales</taxon>
        <taxon>Lusitaniellaceae</taxon>
        <taxon>Lusitaniella</taxon>
    </lineage>
</organism>
<feature type="compositionally biased region" description="Low complexity" evidence="3">
    <location>
        <begin position="135"/>
        <end position="148"/>
    </location>
</feature>
<sequence length="157" mass="17264">MNSCVLMVRVVQAPEMRYTPDNQIPIAQMLVEFDGSRPEDPPVTLKVVGWGNLATEIQESYGIGDSVIIEGRLKMNLIDRDGYKEKRAELVASRLHKLGTDMNAMPTAARPSNVVPLDNYTKASPPMPETPNREPATPVPSTATPSTSDQDLDEIPF</sequence>
<evidence type="ECO:0000256" key="3">
    <source>
        <dbReference type="SAM" id="MobiDB-lite"/>
    </source>
</evidence>
<dbReference type="InterPro" id="IPR012340">
    <property type="entry name" value="NA-bd_OB-fold"/>
</dbReference>
<evidence type="ECO:0000313" key="5">
    <source>
        <dbReference type="Proteomes" id="UP000654482"/>
    </source>
</evidence>
<gene>
    <name evidence="4" type="ORF">IQ249_02205</name>
</gene>
<dbReference type="PROSITE" id="PS50935">
    <property type="entry name" value="SSB"/>
    <property type="match status" value="1"/>
</dbReference>
<dbReference type="GO" id="GO:0003697">
    <property type="term" value="F:single-stranded DNA binding"/>
    <property type="evidence" value="ECO:0007669"/>
    <property type="project" value="InterPro"/>
</dbReference>
<reference evidence="4" key="1">
    <citation type="submission" date="2020-10" db="EMBL/GenBank/DDBJ databases">
        <authorList>
            <person name="Castelo-Branco R."/>
            <person name="Eusebio N."/>
            <person name="Adriana R."/>
            <person name="Vieira A."/>
            <person name="Brugerolle De Fraissinette N."/>
            <person name="Rezende De Castro R."/>
            <person name="Schneider M.P."/>
            <person name="Vasconcelos V."/>
            <person name="Leao P.N."/>
        </authorList>
    </citation>
    <scope>NUCLEOTIDE SEQUENCE</scope>
    <source>
        <strain evidence="4">LEGE 07157</strain>
    </source>
</reference>
<dbReference type="Gene3D" id="2.40.50.140">
    <property type="entry name" value="Nucleic acid-binding proteins"/>
    <property type="match status" value="1"/>
</dbReference>
<keyword evidence="5" id="KW-1185">Reference proteome</keyword>
<accession>A0A8J7ARG6</accession>
<feature type="region of interest" description="Disordered" evidence="3">
    <location>
        <begin position="102"/>
        <end position="157"/>
    </location>
</feature>
<dbReference type="SUPFAM" id="SSF50249">
    <property type="entry name" value="Nucleic acid-binding proteins"/>
    <property type="match status" value="1"/>
</dbReference>
<protein>
    <submittedName>
        <fullName evidence="4">Single-stranded DNA-binding protein</fullName>
    </submittedName>
</protein>
<dbReference type="Proteomes" id="UP000654482">
    <property type="component" value="Unassembled WGS sequence"/>
</dbReference>